<comment type="subcellular location">
    <subcellularLocation>
        <location evidence="1">Endomembrane system</location>
        <topology evidence="1">Multi-pass membrane protein</topology>
    </subcellularLocation>
</comment>
<dbReference type="GO" id="GO:0012505">
    <property type="term" value="C:endomembrane system"/>
    <property type="evidence" value="ECO:0007669"/>
    <property type="project" value="UniProtKB-SubCell"/>
</dbReference>
<feature type="transmembrane region" description="Helical" evidence="6">
    <location>
        <begin position="1457"/>
        <end position="1475"/>
    </location>
</feature>
<feature type="transmembrane region" description="Helical" evidence="6">
    <location>
        <begin position="21"/>
        <end position="37"/>
    </location>
</feature>
<dbReference type="PANTHER" id="PTHR24064">
    <property type="entry name" value="SOLUTE CARRIER FAMILY 22 MEMBER"/>
    <property type="match status" value="1"/>
</dbReference>
<dbReference type="CDD" id="cd17374">
    <property type="entry name" value="MFS_OAT"/>
    <property type="match status" value="3"/>
</dbReference>
<evidence type="ECO:0000313" key="8">
    <source>
        <dbReference type="EMBL" id="KAG8522763.1"/>
    </source>
</evidence>
<dbReference type="InterPro" id="IPR020846">
    <property type="entry name" value="MFS_dom"/>
</dbReference>
<dbReference type="Gene3D" id="1.20.1250.20">
    <property type="entry name" value="MFS general substrate transporter like domains"/>
    <property type="match status" value="3"/>
</dbReference>
<feature type="transmembrane region" description="Helical" evidence="6">
    <location>
        <begin position="1430"/>
        <end position="1451"/>
    </location>
</feature>
<dbReference type="Pfam" id="PF00083">
    <property type="entry name" value="Sugar_tr"/>
    <property type="match status" value="3"/>
</dbReference>
<protein>
    <submittedName>
        <fullName evidence="8">Solute carrier family 22 member 9</fullName>
    </submittedName>
</protein>
<feature type="transmembrane region" description="Helical" evidence="6">
    <location>
        <begin position="700"/>
        <end position="726"/>
    </location>
</feature>
<reference evidence="8" key="1">
    <citation type="journal article" date="2021" name="Evol. Appl.">
        <title>The genome of the Pyrenean desman and the effects of bottlenecks and inbreeding on the genomic landscape of an endangered species.</title>
        <authorList>
            <person name="Escoda L."/>
            <person name="Castresana J."/>
        </authorList>
    </citation>
    <scope>NUCLEOTIDE SEQUENCE</scope>
    <source>
        <strain evidence="8">IBE-C5619</strain>
    </source>
</reference>
<feature type="transmembrane region" description="Helical" evidence="6">
    <location>
        <begin position="373"/>
        <end position="394"/>
    </location>
</feature>
<evidence type="ECO:0000256" key="3">
    <source>
        <dbReference type="ARBA" id="ARBA00022989"/>
    </source>
</evidence>
<dbReference type="InterPro" id="IPR036259">
    <property type="entry name" value="MFS_trans_sf"/>
</dbReference>
<feature type="domain" description="Major facilitator superfamily (MFS) profile" evidence="7">
    <location>
        <begin position="570"/>
        <end position="1024"/>
    </location>
</feature>
<accession>A0A8J6AL06</accession>
<organism evidence="8 9">
    <name type="scientific">Galemys pyrenaicus</name>
    <name type="common">Iberian desman</name>
    <name type="synonym">Pyrenean desman</name>
    <dbReference type="NCBI Taxonomy" id="202257"/>
    <lineage>
        <taxon>Eukaryota</taxon>
        <taxon>Metazoa</taxon>
        <taxon>Chordata</taxon>
        <taxon>Craniata</taxon>
        <taxon>Vertebrata</taxon>
        <taxon>Euteleostomi</taxon>
        <taxon>Mammalia</taxon>
        <taxon>Eutheria</taxon>
        <taxon>Laurasiatheria</taxon>
        <taxon>Eulipotyphla</taxon>
        <taxon>Talpidae</taxon>
        <taxon>Galemys</taxon>
    </lineage>
</organism>
<feature type="transmembrane region" description="Helical" evidence="6">
    <location>
        <begin position="1487"/>
        <end position="1506"/>
    </location>
</feature>
<dbReference type="SUPFAM" id="SSF103473">
    <property type="entry name" value="MFS general substrate transporter"/>
    <property type="match status" value="3"/>
</dbReference>
<feature type="transmembrane region" description="Helical" evidence="6">
    <location>
        <begin position="1578"/>
        <end position="1595"/>
    </location>
</feature>
<dbReference type="GO" id="GO:0022857">
    <property type="term" value="F:transmembrane transporter activity"/>
    <property type="evidence" value="ECO:0007669"/>
    <property type="project" value="InterPro"/>
</dbReference>
<feature type="transmembrane region" description="Helical" evidence="6">
    <location>
        <begin position="911"/>
        <end position="930"/>
    </location>
</feature>
<feature type="transmembrane region" description="Helical" evidence="6">
    <location>
        <begin position="232"/>
        <end position="255"/>
    </location>
</feature>
<feature type="transmembrane region" description="Helical" evidence="6">
    <location>
        <begin position="1230"/>
        <end position="1247"/>
    </location>
</feature>
<feature type="transmembrane region" description="Helical" evidence="6">
    <location>
        <begin position="1518"/>
        <end position="1540"/>
    </location>
</feature>
<dbReference type="GO" id="GO:0016020">
    <property type="term" value="C:membrane"/>
    <property type="evidence" value="ECO:0007669"/>
    <property type="project" value="InterPro"/>
</dbReference>
<feature type="transmembrane region" description="Helical" evidence="6">
    <location>
        <begin position="147"/>
        <end position="166"/>
    </location>
</feature>
<keyword evidence="2 6" id="KW-0812">Transmembrane</keyword>
<feature type="transmembrane region" description="Helical" evidence="6">
    <location>
        <begin position="497"/>
        <end position="514"/>
    </location>
</feature>
<name>A0A8J6AL06_GALPY</name>
<evidence type="ECO:0000256" key="5">
    <source>
        <dbReference type="SAM" id="MobiDB-lite"/>
    </source>
</evidence>
<proteinExistence type="predicted"/>
<keyword evidence="3 6" id="KW-1133">Transmembrane helix</keyword>
<feature type="transmembrane region" description="Helical" evidence="6">
    <location>
        <begin position="654"/>
        <end position="671"/>
    </location>
</feature>
<feature type="transmembrane region" description="Helical" evidence="6">
    <location>
        <begin position="178"/>
        <end position="198"/>
    </location>
</feature>
<evidence type="ECO:0000256" key="1">
    <source>
        <dbReference type="ARBA" id="ARBA00004127"/>
    </source>
</evidence>
<dbReference type="InterPro" id="IPR005828">
    <property type="entry name" value="MFS_sugar_transport-like"/>
</dbReference>
<feature type="transmembrane region" description="Helical" evidence="6">
    <location>
        <begin position="261"/>
        <end position="280"/>
    </location>
</feature>
<feature type="transmembrane region" description="Helical" evidence="6">
    <location>
        <begin position="468"/>
        <end position="491"/>
    </location>
</feature>
<feature type="transmembrane region" description="Helical" evidence="6">
    <location>
        <begin position="349"/>
        <end position="367"/>
    </location>
</feature>
<dbReference type="OrthoDB" id="2544694at2759"/>
<feature type="transmembrane region" description="Helical" evidence="6">
    <location>
        <begin position="1552"/>
        <end position="1572"/>
    </location>
</feature>
<feature type="transmembrane region" description="Helical" evidence="6">
    <location>
        <begin position="972"/>
        <end position="996"/>
    </location>
</feature>
<dbReference type="Proteomes" id="UP000700334">
    <property type="component" value="Unassembled WGS sequence"/>
</dbReference>
<feature type="region of interest" description="Disordered" evidence="5">
    <location>
        <begin position="1644"/>
        <end position="1682"/>
    </location>
</feature>
<dbReference type="EMBL" id="JAGFMF010011432">
    <property type="protein sequence ID" value="KAG8522763.1"/>
    <property type="molecule type" value="Genomic_DNA"/>
</dbReference>
<evidence type="ECO:0000259" key="7">
    <source>
        <dbReference type="PROSITE" id="PS50850"/>
    </source>
</evidence>
<evidence type="ECO:0000256" key="6">
    <source>
        <dbReference type="SAM" id="Phobius"/>
    </source>
</evidence>
<sequence>MAFEELLDQVGGLGKYQTLQMVFLLPIFMIIISHILLENFTAAIPDHRCWVHILDNDTGSANITEMLNQDVLLRISIPLDTNLRPEKCYRFIHPQWHLLHTNGNLHNRSESDVEPCVDGWVYDQTFFPSTIVTEWNLVCDYQSYKSVAQSLFMAGMLVGAFIYGYLSDRFGRKLVLTLSFLQLAVSGTCAAFAPTFLIYCSLRFLSGCSSVSIITNGGLLSVEWARSRSKALVLTLIFCAFGAGQMTLGGLAFVFREWRTLQLVLSVPFFVFFLFSRWLVESARWLIITNKQDQGLKKLRRVAHINGMKNAGEALNMEVLRSSMQEELEAAEKTSGFDLFRTPNMRKRTLLLFFARFANTIPFYGLLVNLQHFGSNIFLLQVIFGALIVSARCLSLWTLNRIGRRLTQTFNTFLLGLSILANTFVPPEMQALRVTLACVGMSSSAAVSSSFSIHFVELIPTVLRARAAALDTMAARCGATLAPLLVMLIVYHPTLPWIIYGVCPILAGLLVLFLPETKNQPLPDTIQDVINNLLAYPHMLLENFTAAVPEHRCWVPVLDNDTASANGTGTLSKDALLRVSIPLDSSLKPENCRRFVHPQWQLLQLNRTFPDGSEPDTEPCVDGWVYDRSSFPSTIVTKWDLVCESQSLKSMVKFLFMAGMLVGGLIFGHLSDRFGRRLTLRWCFLQLAIADTCAAFAPTFLIYCSLRFLAGFSTMNILTNCSVLIMEWMVPQFQAMGMTMNICAACIGQMLLGGLAFAIRDWRTLQLVYSVPLFVIFLFSRWLAESARWLIITNKLEEGLKELRKAAQRNGIKNVSGTLTMEVLKSAMQEELESRQKKLSVLDLFRTPTLRKRVCFLSFIRFAFYIPFYGLALHLQHMGNNVFLFQVLFGVVNLPSNYVALLVLNYMGRRMSQILLTFLLGLSLLTTTFLPQEMQILRVALSTLGVGVSSAIVMCTFAHGHELIPTVIRTTASGFLALAGSTGAALAPLVMILVVYSPHVPWIIYGALPLLTIPVILLLPETKNRPLPDSIQDVENDCPCLRDCVLLTWGGEGGRPGSELSPWEKRLKRSKAGRAHCETLMAFHHLLDQTGGLGRFQILQMVFLCIASLLAYPHMLLENFTAAVPEHRCWVPVLDNDTASANGTGTLSKDALLRVSIPLDSSLKPENCRRFVHPQWQLLQLNRTFPDGSEPDTEPCVDGWVYDRSSFPSTIVTKWDLVCDSQSLNSVAKFLFMAGMVVGSLVYGHLADRLGRRLVIRCCFLHLAISGTCVAFAPNFFIYCSLHFLAGLSTTSILTNCSMIMVEWVVPKYQAMSMMLSVSAANLGQMSLGGLAFACRDWLTLQLVMSIPFFVLFLSTRWLTESARWLIIANKPDEGLKELRRAARVNGVKDVDDALTMEVLRSTMQEELEAMQKRCSVLDLFRTPTLRKRVCFLSFVRFTCLLPLFGLSLNLQHVGSHLFLVQFLSGAVALPANYMAHLIQNCLGRRLSQALFMSLQGVSILGIIFVPQEMQTVRMALLAFEVGLSSASMTSTVTHSIELLPTIIRATATGSLGIWASTGAALAPLVMILVVYSPHVPWIIYGALPLLTIPVILLLPETKNRPLPDSIQDLSLPSGLCVTDLGWGRRKVRPGHCCPTGLALSSLHGSGPEVSQPPLQPHSDITAPTPRSPGPHTALPAPAGSVASSLAPVPAVAAHP</sequence>
<dbReference type="FunFam" id="1.20.1250.20:FF:000023">
    <property type="entry name" value="Solute carrier family 22 member 6"/>
    <property type="match status" value="3"/>
</dbReference>
<feature type="transmembrane region" description="Helical" evidence="6">
    <location>
        <begin position="1254"/>
        <end position="1278"/>
    </location>
</feature>
<dbReference type="PROSITE" id="PS50850">
    <property type="entry name" value="MFS"/>
    <property type="match status" value="3"/>
</dbReference>
<gene>
    <name evidence="8" type="ORF">J0S82_014760</name>
</gene>
<feature type="transmembrane region" description="Helical" evidence="6">
    <location>
        <begin position="738"/>
        <end position="759"/>
    </location>
</feature>
<evidence type="ECO:0000256" key="2">
    <source>
        <dbReference type="ARBA" id="ARBA00022692"/>
    </source>
</evidence>
<feature type="domain" description="Major facilitator superfamily (MFS) profile" evidence="7">
    <location>
        <begin position="1146"/>
        <end position="1600"/>
    </location>
</feature>
<comment type="caution">
    <text evidence="8">The sequence shown here is derived from an EMBL/GenBank/DDBJ whole genome shotgun (WGS) entry which is preliminary data.</text>
</comment>
<feature type="transmembrane region" description="Helical" evidence="6">
    <location>
        <begin position="1098"/>
        <end position="1117"/>
    </location>
</feature>
<feature type="domain" description="Major facilitator superfamily (MFS) profile" evidence="7">
    <location>
        <begin position="104"/>
        <end position="519"/>
    </location>
</feature>
<evidence type="ECO:0000313" key="9">
    <source>
        <dbReference type="Proteomes" id="UP000700334"/>
    </source>
</evidence>
<keyword evidence="4 6" id="KW-0472">Membrane</keyword>
<feature type="transmembrane region" description="Helical" evidence="6">
    <location>
        <begin position="1284"/>
        <end position="1306"/>
    </location>
</feature>
<feature type="transmembrane region" description="Helical" evidence="6">
    <location>
        <begin position="854"/>
        <end position="871"/>
    </location>
</feature>
<feature type="transmembrane region" description="Helical" evidence="6">
    <location>
        <begin position="936"/>
        <end position="960"/>
    </location>
</feature>
<feature type="transmembrane region" description="Helical" evidence="6">
    <location>
        <begin position="1002"/>
        <end position="1019"/>
    </location>
</feature>
<keyword evidence="9" id="KW-1185">Reference proteome</keyword>
<evidence type="ECO:0000256" key="4">
    <source>
        <dbReference type="ARBA" id="ARBA00023136"/>
    </source>
</evidence>
<feature type="transmembrane region" description="Helical" evidence="6">
    <location>
        <begin position="883"/>
        <end position="904"/>
    </location>
</feature>